<sequence>MTRRLFLFKNSHNLKKRGVLLKDRLLIFVGTGLILTYLLPNHYPPWASFHADALAGVAFIPLLIWVLWQRDAIVPPLALGALVFALVPLLQLSAGQIGFAGDAVIASLYIAGFALAVLCGGRIVGKQKSSDSLIQLAPIQAALVLSGLLSTGIALHQWLNLGLLAIFIVELPTGYRPFANLAQPNQLATLLMLGLMAILFLYEAKIVRGSVALLTTLVISFGLAMTQSRTVLLCSIVIWIAYFFLRKRAALRLTPVALALPTLLFLSCVWAWPSINDFLLLPRDGSLAERMRENLRVTLWRSMIDALERRPWTGYGWNQIALAQQATALEYPATHWWFESAHNAVLDLALWAGLPIAILSTGGVLLWLKRRVAACRDPLTWSLLVGISMVFCHAMVEYPLAYAYFLLPVGLFMGALDSNVTGRNRQLSAPRIVPAVIGTIAIATFAKVVTEYVALEEEWRNVRMERTFAGGAIASPATNIVLLTQLKARAQFARLNPTRGMPPDQLDWMRRVSERYPNVTFMLPYARAAAMNDQSEVASTVLAKICKMQSSYVCRQTLKEWADFGYSKAAVSGVTASPEGQLH</sequence>
<comment type="caution">
    <text evidence="9">The sequence shown here is derived from an EMBL/GenBank/DDBJ whole genome shotgun (WGS) entry which is preliminary data.</text>
</comment>
<evidence type="ECO:0000313" key="9">
    <source>
        <dbReference type="EMBL" id="RRH88057.1"/>
    </source>
</evidence>
<name>A0A3P3EP82_9BURK</name>
<dbReference type="InterPro" id="IPR031726">
    <property type="entry name" value="PglL_A"/>
</dbReference>
<evidence type="ECO:0008006" key="11">
    <source>
        <dbReference type="Google" id="ProtNLM"/>
    </source>
</evidence>
<feature type="transmembrane region" description="Helical" evidence="5">
    <location>
        <begin position="211"/>
        <end position="244"/>
    </location>
</feature>
<dbReference type="PANTHER" id="PTHR37422">
    <property type="entry name" value="TEICHURONIC ACID BIOSYNTHESIS PROTEIN TUAE"/>
    <property type="match status" value="1"/>
</dbReference>
<evidence type="ECO:0000256" key="5">
    <source>
        <dbReference type="SAM" id="Phobius"/>
    </source>
</evidence>
<dbReference type="EMBL" id="RQXU01000007">
    <property type="protein sequence ID" value="RRH88057.1"/>
    <property type="molecule type" value="Genomic_DNA"/>
</dbReference>
<keyword evidence="4 5" id="KW-0472">Membrane</keyword>
<keyword evidence="3 5" id="KW-1133">Transmembrane helix</keyword>
<proteinExistence type="predicted"/>
<dbReference type="Pfam" id="PF11846">
    <property type="entry name" value="Wzy_C_2"/>
    <property type="match status" value="1"/>
</dbReference>
<evidence type="ECO:0000313" key="10">
    <source>
        <dbReference type="Proteomes" id="UP000271590"/>
    </source>
</evidence>
<comment type="subcellular location">
    <subcellularLocation>
        <location evidence="1">Membrane</location>
        <topology evidence="1">Multi-pass membrane protein</topology>
    </subcellularLocation>
</comment>
<dbReference type="Pfam" id="PF15864">
    <property type="entry name" value="PglL_A"/>
    <property type="match status" value="1"/>
</dbReference>
<dbReference type="RefSeq" id="WP_124959138.1">
    <property type="nucleotide sequence ID" value="NZ_RQXU01000007.1"/>
</dbReference>
<reference evidence="9 10" key="1">
    <citation type="submission" date="2018-11" db="EMBL/GenBank/DDBJ databases">
        <title>The genome of Variovorax sp T529.</title>
        <authorList>
            <person name="Gao J."/>
        </authorList>
    </citation>
    <scope>NUCLEOTIDE SEQUENCE [LARGE SCALE GENOMIC DNA]</scope>
    <source>
        <strain evidence="9 10">T529</strain>
    </source>
</reference>
<feature type="transmembrane region" description="Helical" evidence="5">
    <location>
        <begin position="187"/>
        <end position="205"/>
    </location>
</feature>
<feature type="transmembrane region" description="Helical" evidence="5">
    <location>
        <begin position="77"/>
        <end position="97"/>
    </location>
</feature>
<evidence type="ECO:0000259" key="7">
    <source>
        <dbReference type="Pfam" id="PF11846"/>
    </source>
</evidence>
<dbReference type="InterPro" id="IPR021797">
    <property type="entry name" value="Wzy_C_2"/>
</dbReference>
<evidence type="ECO:0000259" key="8">
    <source>
        <dbReference type="Pfam" id="PF15864"/>
    </source>
</evidence>
<feature type="transmembrane region" description="Helical" evidence="5">
    <location>
        <begin position="46"/>
        <end position="68"/>
    </location>
</feature>
<evidence type="ECO:0000256" key="1">
    <source>
        <dbReference type="ARBA" id="ARBA00004141"/>
    </source>
</evidence>
<feature type="transmembrane region" description="Helical" evidence="5">
    <location>
        <begin position="379"/>
        <end position="396"/>
    </location>
</feature>
<feature type="transmembrane region" description="Helical" evidence="5">
    <location>
        <begin position="21"/>
        <end position="40"/>
    </location>
</feature>
<feature type="domain" description="Protein glycosylation ligase" evidence="8">
    <location>
        <begin position="177"/>
        <end position="201"/>
    </location>
</feature>
<evidence type="ECO:0000256" key="3">
    <source>
        <dbReference type="ARBA" id="ARBA00022989"/>
    </source>
</evidence>
<feature type="transmembrane region" description="Helical" evidence="5">
    <location>
        <begin position="103"/>
        <end position="121"/>
    </location>
</feature>
<gene>
    <name evidence="9" type="ORF">EH244_14930</name>
</gene>
<feature type="domain" description="Virulence factor membrane-bound polymerase C-terminal" evidence="7">
    <location>
        <begin position="387"/>
        <end position="545"/>
    </location>
</feature>
<evidence type="ECO:0000256" key="2">
    <source>
        <dbReference type="ARBA" id="ARBA00022692"/>
    </source>
</evidence>
<dbReference type="Pfam" id="PF04932">
    <property type="entry name" value="Wzy_C"/>
    <property type="match status" value="1"/>
</dbReference>
<keyword evidence="2 5" id="KW-0812">Transmembrane</keyword>
<feature type="transmembrane region" description="Helical" evidence="5">
    <location>
        <begin position="133"/>
        <end position="152"/>
    </location>
</feature>
<feature type="transmembrane region" description="Helical" evidence="5">
    <location>
        <begin position="256"/>
        <end position="275"/>
    </location>
</feature>
<dbReference type="Proteomes" id="UP000271590">
    <property type="component" value="Unassembled WGS sequence"/>
</dbReference>
<dbReference type="AlphaFoldDB" id="A0A3P3EP82"/>
<dbReference type="InterPro" id="IPR007016">
    <property type="entry name" value="O-antigen_ligase-rel_domated"/>
</dbReference>
<protein>
    <recommendedName>
        <fullName evidence="11">O-antigen ligase</fullName>
    </recommendedName>
</protein>
<organism evidence="9 10">
    <name type="scientific">Variovorax beijingensis</name>
    <dbReference type="NCBI Taxonomy" id="2496117"/>
    <lineage>
        <taxon>Bacteria</taxon>
        <taxon>Pseudomonadati</taxon>
        <taxon>Pseudomonadota</taxon>
        <taxon>Betaproteobacteria</taxon>
        <taxon>Burkholderiales</taxon>
        <taxon>Comamonadaceae</taxon>
        <taxon>Variovorax</taxon>
    </lineage>
</organism>
<feature type="transmembrane region" description="Helical" evidence="5">
    <location>
        <begin position="348"/>
        <end position="367"/>
    </location>
</feature>
<dbReference type="PANTHER" id="PTHR37422:SF13">
    <property type="entry name" value="LIPOPOLYSACCHARIDE BIOSYNTHESIS PROTEIN PA4999-RELATED"/>
    <property type="match status" value="1"/>
</dbReference>
<dbReference type="InterPro" id="IPR051533">
    <property type="entry name" value="WaaL-like"/>
</dbReference>
<feature type="domain" description="O-antigen ligase-related" evidence="6">
    <location>
        <begin position="215"/>
        <end position="358"/>
    </location>
</feature>
<evidence type="ECO:0000259" key="6">
    <source>
        <dbReference type="Pfam" id="PF04932"/>
    </source>
</evidence>
<accession>A0A3P3EP82</accession>
<evidence type="ECO:0000256" key="4">
    <source>
        <dbReference type="ARBA" id="ARBA00023136"/>
    </source>
</evidence>
<dbReference type="GO" id="GO:0016020">
    <property type="term" value="C:membrane"/>
    <property type="evidence" value="ECO:0007669"/>
    <property type="project" value="UniProtKB-SubCell"/>
</dbReference>